<comment type="similarity">
    <text evidence="2">Belongs to the CpsC/CapA family.</text>
</comment>
<dbReference type="RefSeq" id="WP_039754975.1">
    <property type="nucleotide sequence ID" value="NZ_JTCM02000011.1"/>
</dbReference>
<dbReference type="InterPro" id="IPR025669">
    <property type="entry name" value="AAA_dom"/>
</dbReference>
<dbReference type="InterPro" id="IPR050445">
    <property type="entry name" value="Bact_polysacc_biosynth/exp"/>
</dbReference>
<keyword evidence="9 19" id="KW-0812">Transmembrane</keyword>
<keyword evidence="12" id="KW-0067">ATP-binding</keyword>
<evidence type="ECO:0000256" key="17">
    <source>
        <dbReference type="SAM" id="Coils"/>
    </source>
</evidence>
<keyword evidence="7" id="KW-0997">Cell inner membrane</keyword>
<evidence type="ECO:0000256" key="18">
    <source>
        <dbReference type="SAM" id="MobiDB-lite"/>
    </source>
</evidence>
<evidence type="ECO:0000256" key="11">
    <source>
        <dbReference type="ARBA" id="ARBA00022777"/>
    </source>
</evidence>
<evidence type="ECO:0000256" key="14">
    <source>
        <dbReference type="ARBA" id="ARBA00023136"/>
    </source>
</evidence>
<dbReference type="Pfam" id="PF02706">
    <property type="entry name" value="Wzz"/>
    <property type="match status" value="1"/>
</dbReference>
<dbReference type="EMBL" id="JTCM02000011">
    <property type="protein sequence ID" value="NEU72574.1"/>
    <property type="molecule type" value="Genomic_DNA"/>
</dbReference>
<evidence type="ECO:0000256" key="6">
    <source>
        <dbReference type="ARBA" id="ARBA00022475"/>
    </source>
</evidence>
<evidence type="ECO:0000256" key="10">
    <source>
        <dbReference type="ARBA" id="ARBA00022741"/>
    </source>
</evidence>
<evidence type="ECO:0000313" key="23">
    <source>
        <dbReference type="Proteomes" id="UP000031549"/>
    </source>
</evidence>
<dbReference type="GO" id="GO:0005524">
    <property type="term" value="F:ATP binding"/>
    <property type="evidence" value="ECO:0007669"/>
    <property type="project" value="UniProtKB-KW"/>
</dbReference>
<keyword evidence="10" id="KW-0547">Nucleotide-binding</keyword>
<feature type="compositionally biased region" description="Polar residues" evidence="18">
    <location>
        <begin position="11"/>
        <end position="20"/>
    </location>
</feature>
<keyword evidence="23" id="KW-1185">Reference proteome</keyword>
<keyword evidence="15" id="KW-0829">Tyrosine-protein kinase</keyword>
<dbReference type="AlphaFoldDB" id="A0A846H7G9"/>
<evidence type="ECO:0000256" key="4">
    <source>
        <dbReference type="ARBA" id="ARBA00008883"/>
    </source>
</evidence>
<evidence type="ECO:0000256" key="9">
    <source>
        <dbReference type="ARBA" id="ARBA00022692"/>
    </source>
</evidence>
<dbReference type="InterPro" id="IPR003856">
    <property type="entry name" value="LPS_length_determ_N"/>
</dbReference>
<keyword evidence="17" id="KW-0175">Coiled coil</keyword>
<feature type="region of interest" description="Disordered" evidence="18">
    <location>
        <begin position="1"/>
        <end position="28"/>
    </location>
</feature>
<dbReference type="PANTHER" id="PTHR32309">
    <property type="entry name" value="TYROSINE-PROTEIN KINASE"/>
    <property type="match status" value="1"/>
</dbReference>
<dbReference type="CDD" id="cd05387">
    <property type="entry name" value="BY-kinase"/>
    <property type="match status" value="1"/>
</dbReference>
<dbReference type="GO" id="GO:0005886">
    <property type="term" value="C:plasma membrane"/>
    <property type="evidence" value="ECO:0007669"/>
    <property type="project" value="UniProtKB-SubCell"/>
</dbReference>
<comment type="subcellular location">
    <subcellularLocation>
        <location evidence="1">Cell inner membrane</location>
        <topology evidence="1">Multi-pass membrane protein</topology>
    </subcellularLocation>
</comment>
<organism evidence="22 23">
    <name type="scientific">Hassallia byssoidea VB512170</name>
    <dbReference type="NCBI Taxonomy" id="1304833"/>
    <lineage>
        <taxon>Bacteria</taxon>
        <taxon>Bacillati</taxon>
        <taxon>Cyanobacteriota</taxon>
        <taxon>Cyanophyceae</taxon>
        <taxon>Nostocales</taxon>
        <taxon>Tolypothrichaceae</taxon>
        <taxon>Hassallia</taxon>
    </lineage>
</organism>
<dbReference type="InterPro" id="IPR005702">
    <property type="entry name" value="Wzc-like_C"/>
</dbReference>
<dbReference type="Gene3D" id="3.40.50.300">
    <property type="entry name" value="P-loop containing nucleotide triphosphate hydrolases"/>
    <property type="match status" value="1"/>
</dbReference>
<dbReference type="EC" id="2.7.10.2" evidence="5"/>
<sequence>MPIKEEDLQELKNSNSSSRESYGFWKKPEGNENNQGLSQIVTVLRRRVAVIASVAVIVTTGTIGWSATRIPKYEGKFQLLVEPLKTSDNELLILLSQTLQQNVNEISRQNTTALDYQALMEVLKSPKLINPVIQELQKQYPEISYDRLVGNDVSGKLASGREGTLYVNRMAKGKDESRIIEVRYRDSDPQKVQIVLDRISQAYRKYSQDQQQTNLRQGIKFVDEQLPKLRYRVNALQGQLQFFQQQHDLFNPQLQGEQLLKRRDELQATKLETEKKLAEAKSLYLSLQGQLGMPQNEAIAASALSESPQYQQILTRIRDIEAKIATESVRFSDESPTIRLLREQREKLLPLLNKEAQLTLGNNAPDVELNSSQVGGFQNSVRRELIQQLANNTNQVKSLEASLSATKAAQVKLNQQILEYPVLSRQYANMQRELQAATDTLNQLLNRQEALRVDAAQQEVPWELIMPPTLPRNKTGQLMPVSPSGASNILLGGVAGILLGVLVAFVLDNLENVYHDGDEIKQTTQLPLLGVIPFHKELKKLARAGDVVQLTKKHNPERELDNHAKSVQHKSAQFIEAFCSFYTKVQSYKMEASIRSIAITSATSGEGKTTVAAYLAQMAAEAGARVLLVDGDLRHPQIHLRFGLLNNQGLSEVLSDGIDISKVIQQSPSDDNLFILTAGRIPVNPTKLLSSLTMQTFIDRSQTNYDLVVYDTPHLLGRLDTNVLLSQVDGIVLVTGLGKALRPTLKQALEELKSSRVSILGTVANTVEH</sequence>
<evidence type="ECO:0000256" key="2">
    <source>
        <dbReference type="ARBA" id="ARBA00006683"/>
    </source>
</evidence>
<keyword evidence="6" id="KW-1003">Cell membrane</keyword>
<proteinExistence type="inferred from homology"/>
<dbReference type="InterPro" id="IPR027417">
    <property type="entry name" value="P-loop_NTPase"/>
</dbReference>
<feature type="transmembrane region" description="Helical" evidence="19">
    <location>
        <begin position="48"/>
        <end position="67"/>
    </location>
</feature>
<feature type="coiled-coil region" evidence="17">
    <location>
        <begin position="427"/>
        <end position="454"/>
    </location>
</feature>
<dbReference type="GO" id="GO:0004715">
    <property type="term" value="F:non-membrane spanning protein tyrosine kinase activity"/>
    <property type="evidence" value="ECO:0007669"/>
    <property type="project" value="UniProtKB-EC"/>
</dbReference>
<dbReference type="NCBIfam" id="TIGR01007">
    <property type="entry name" value="eps_fam"/>
    <property type="match status" value="1"/>
</dbReference>
<keyword evidence="14 19" id="KW-0472">Membrane</keyword>
<evidence type="ECO:0000256" key="19">
    <source>
        <dbReference type="SAM" id="Phobius"/>
    </source>
</evidence>
<comment type="similarity">
    <text evidence="3">Belongs to the CpsD/CapB family.</text>
</comment>
<feature type="compositionally biased region" description="Basic and acidic residues" evidence="18">
    <location>
        <begin position="1"/>
        <end position="10"/>
    </location>
</feature>
<dbReference type="SUPFAM" id="SSF52540">
    <property type="entry name" value="P-loop containing nucleoside triphosphate hydrolases"/>
    <property type="match status" value="1"/>
</dbReference>
<comment type="caution">
    <text evidence="22">The sequence shown here is derived from an EMBL/GenBank/DDBJ whole genome shotgun (WGS) entry which is preliminary data.</text>
</comment>
<evidence type="ECO:0000256" key="8">
    <source>
        <dbReference type="ARBA" id="ARBA00022679"/>
    </source>
</evidence>
<reference evidence="22 23" key="1">
    <citation type="journal article" date="2015" name="Genome Announc.">
        <title>Draft Genome Sequence of Cyanobacterium Hassallia byssoidea Strain VB512170, Isolated from Monuments in India.</title>
        <authorList>
            <person name="Singh D."/>
            <person name="Chandrababunaidu M.M."/>
            <person name="Panda A."/>
            <person name="Sen D."/>
            <person name="Bhattacharyya S."/>
            <person name="Adhikary S.P."/>
            <person name="Tripathy S."/>
        </authorList>
    </citation>
    <scope>NUCLEOTIDE SEQUENCE [LARGE SCALE GENOMIC DNA]</scope>
    <source>
        <strain evidence="22 23">VB512170</strain>
    </source>
</reference>
<comment type="similarity">
    <text evidence="4">Belongs to the etk/wzc family.</text>
</comment>
<evidence type="ECO:0000256" key="15">
    <source>
        <dbReference type="ARBA" id="ARBA00023137"/>
    </source>
</evidence>
<evidence type="ECO:0000256" key="1">
    <source>
        <dbReference type="ARBA" id="ARBA00004429"/>
    </source>
</evidence>
<feature type="domain" description="AAA" evidence="21">
    <location>
        <begin position="595"/>
        <end position="727"/>
    </location>
</feature>
<evidence type="ECO:0000256" key="16">
    <source>
        <dbReference type="ARBA" id="ARBA00051245"/>
    </source>
</evidence>
<evidence type="ECO:0000256" key="13">
    <source>
        <dbReference type="ARBA" id="ARBA00022989"/>
    </source>
</evidence>
<dbReference type="Pfam" id="PF13614">
    <property type="entry name" value="AAA_31"/>
    <property type="match status" value="1"/>
</dbReference>
<evidence type="ECO:0000256" key="12">
    <source>
        <dbReference type="ARBA" id="ARBA00022840"/>
    </source>
</evidence>
<evidence type="ECO:0000259" key="20">
    <source>
        <dbReference type="Pfam" id="PF02706"/>
    </source>
</evidence>
<evidence type="ECO:0000256" key="7">
    <source>
        <dbReference type="ARBA" id="ARBA00022519"/>
    </source>
</evidence>
<keyword evidence="13 19" id="KW-1133">Transmembrane helix</keyword>
<comment type="catalytic activity">
    <reaction evidence="16">
        <text>L-tyrosyl-[protein] + ATP = O-phospho-L-tyrosyl-[protein] + ADP + H(+)</text>
        <dbReference type="Rhea" id="RHEA:10596"/>
        <dbReference type="Rhea" id="RHEA-COMP:10136"/>
        <dbReference type="Rhea" id="RHEA-COMP:20101"/>
        <dbReference type="ChEBI" id="CHEBI:15378"/>
        <dbReference type="ChEBI" id="CHEBI:30616"/>
        <dbReference type="ChEBI" id="CHEBI:46858"/>
        <dbReference type="ChEBI" id="CHEBI:61978"/>
        <dbReference type="ChEBI" id="CHEBI:456216"/>
        <dbReference type="EC" id="2.7.10.2"/>
    </reaction>
</comment>
<feature type="domain" description="Polysaccharide chain length determinant N-terminal" evidence="20">
    <location>
        <begin position="37"/>
        <end position="136"/>
    </location>
</feature>
<evidence type="ECO:0000259" key="21">
    <source>
        <dbReference type="Pfam" id="PF13614"/>
    </source>
</evidence>
<evidence type="ECO:0000256" key="3">
    <source>
        <dbReference type="ARBA" id="ARBA00007316"/>
    </source>
</evidence>
<gene>
    <name evidence="22" type="ORF">PI95_008335</name>
</gene>
<feature type="coiled-coil region" evidence="17">
    <location>
        <begin position="256"/>
        <end position="283"/>
    </location>
</feature>
<keyword evidence="8" id="KW-0808">Transferase</keyword>
<dbReference type="PANTHER" id="PTHR32309:SF13">
    <property type="entry name" value="FERRIC ENTEROBACTIN TRANSPORT PROTEIN FEPE"/>
    <property type="match status" value="1"/>
</dbReference>
<protein>
    <recommendedName>
        <fullName evidence="5">non-specific protein-tyrosine kinase</fullName>
        <ecNumber evidence="5">2.7.10.2</ecNumber>
    </recommendedName>
</protein>
<dbReference type="Proteomes" id="UP000031549">
    <property type="component" value="Unassembled WGS sequence"/>
</dbReference>
<keyword evidence="11 22" id="KW-0418">Kinase</keyword>
<evidence type="ECO:0000313" key="22">
    <source>
        <dbReference type="EMBL" id="NEU72574.1"/>
    </source>
</evidence>
<evidence type="ECO:0000256" key="5">
    <source>
        <dbReference type="ARBA" id="ARBA00011903"/>
    </source>
</evidence>
<accession>A0A846H7G9</accession>
<name>A0A846H7G9_9CYAN</name>